<keyword evidence="1" id="KW-0175">Coiled coil</keyword>
<name>A0A1A6HQG6_NEOLE</name>
<feature type="non-terminal residue" evidence="2">
    <location>
        <position position="476"/>
    </location>
</feature>
<protein>
    <submittedName>
        <fullName evidence="2">Uncharacterized protein</fullName>
    </submittedName>
</protein>
<evidence type="ECO:0000256" key="1">
    <source>
        <dbReference type="SAM" id="Coils"/>
    </source>
</evidence>
<dbReference type="Proteomes" id="UP000092124">
    <property type="component" value="Unassembled WGS sequence"/>
</dbReference>
<organism evidence="2 3">
    <name type="scientific">Neotoma lepida</name>
    <name type="common">Desert woodrat</name>
    <dbReference type="NCBI Taxonomy" id="56216"/>
    <lineage>
        <taxon>Eukaryota</taxon>
        <taxon>Metazoa</taxon>
        <taxon>Chordata</taxon>
        <taxon>Craniata</taxon>
        <taxon>Vertebrata</taxon>
        <taxon>Euteleostomi</taxon>
        <taxon>Mammalia</taxon>
        <taxon>Eutheria</taxon>
        <taxon>Euarchontoglires</taxon>
        <taxon>Glires</taxon>
        <taxon>Rodentia</taxon>
        <taxon>Myomorpha</taxon>
        <taxon>Muroidea</taxon>
        <taxon>Cricetidae</taxon>
        <taxon>Neotominae</taxon>
        <taxon>Neotoma</taxon>
    </lineage>
</organism>
<evidence type="ECO:0000313" key="2">
    <source>
        <dbReference type="EMBL" id="OBS80474.1"/>
    </source>
</evidence>
<reference evidence="2 3" key="1">
    <citation type="submission" date="2016-06" db="EMBL/GenBank/DDBJ databases">
        <title>The Draft Genome Sequence and Annotation of the Desert Woodrat Neotoma lepida.</title>
        <authorList>
            <person name="Campbell M."/>
            <person name="Oakeson K.F."/>
            <person name="Yandell M."/>
            <person name="Halpert J.R."/>
            <person name="Dearing D."/>
        </authorList>
    </citation>
    <scope>NUCLEOTIDE SEQUENCE [LARGE SCALE GENOMIC DNA]</scope>
    <source>
        <strain evidence="2">417</strain>
        <tissue evidence="2">Liver</tissue>
    </source>
</reference>
<dbReference type="AlphaFoldDB" id="A0A1A6HQG6"/>
<gene>
    <name evidence="2" type="ORF">A6R68_21323</name>
</gene>
<keyword evidence="3" id="KW-1185">Reference proteome</keyword>
<dbReference type="EMBL" id="LZPO01017359">
    <property type="protein sequence ID" value="OBS80474.1"/>
    <property type="molecule type" value="Genomic_DNA"/>
</dbReference>
<accession>A0A1A6HQG6</accession>
<feature type="coiled-coil region" evidence="1">
    <location>
        <begin position="44"/>
        <end position="71"/>
    </location>
</feature>
<comment type="caution">
    <text evidence="2">The sequence shown here is derived from an EMBL/GenBank/DDBJ whole genome shotgun (WGS) entry which is preliminary data.</text>
</comment>
<evidence type="ECO:0000313" key="3">
    <source>
        <dbReference type="Proteomes" id="UP000092124"/>
    </source>
</evidence>
<sequence>MFPYKSPVEPNPAGIQLVYCLAHGEHTLKSMATVLLLRAAVLKHKCSEETIKKNEKEAEEYNKLLAKRMKESHTTNAKYEAPNATLDHKVGKDLETEKQRHTDLGAEGCWQCLRKAQGSTWHRPQDGLLLGSAPKLGTIGPFPGEASLAPISILRIPKAQSPLSLKARSHLQKSSSRNSLKLLTQLQQIEKESVSLLSPSVFAEACGGGGGEEQKHLLEGGRTFEQSQLGVRGKPGTATTSLVFKEELKIEKQNQELPNCHLFVPCRRPGELEKRDGASLLWPPSPRDALAGFGKHAAGPCLKATDPPTKHMQVALKQHFPKGSRTINYIIQQVMIVRSVMLTMPVCYHCQTPSAKPASSLPGRGSPATLLLCLDQTKPFSHNCFLTCLPPETQGLFSKKVIDSGLVACGLGSEASPPISFAFLSGRIDFPSISREELAGRAVVEDWDSFLRSLQIAILVLQKMLESAAGICKGGR</sequence>
<proteinExistence type="predicted"/>